<feature type="domain" description="Aldehyde oxidase/xanthine dehydrogenase second molybdopterin binding" evidence="2">
    <location>
        <begin position="603"/>
        <end position="680"/>
    </location>
</feature>
<organism evidence="3 4">
    <name type="scientific">Sandarakinorhabdus glacialis</name>
    <dbReference type="NCBI Taxonomy" id="1614636"/>
    <lineage>
        <taxon>Bacteria</taxon>
        <taxon>Pseudomonadati</taxon>
        <taxon>Pseudomonadota</taxon>
        <taxon>Alphaproteobacteria</taxon>
        <taxon>Sphingomonadales</taxon>
        <taxon>Sphingosinicellaceae</taxon>
        <taxon>Sandarakinorhabdus</taxon>
    </lineage>
</organism>
<comment type="caution">
    <text evidence="3">The sequence shown here is derived from an EMBL/GenBank/DDBJ whole genome shotgun (WGS) entry which is preliminary data.</text>
</comment>
<dbReference type="PANTHER" id="PTHR47495:SF2">
    <property type="entry name" value="ALDEHYDE DEHYDROGENASE"/>
    <property type="match status" value="1"/>
</dbReference>
<reference evidence="3" key="2">
    <citation type="submission" date="2020-09" db="EMBL/GenBank/DDBJ databases">
        <authorList>
            <person name="Sun Q."/>
            <person name="Zhou Y."/>
        </authorList>
    </citation>
    <scope>NUCLEOTIDE SEQUENCE</scope>
    <source>
        <strain evidence="3">CGMCC 1.15519</strain>
    </source>
</reference>
<dbReference type="InterPro" id="IPR052516">
    <property type="entry name" value="N-heterocyclic_Hydroxylase"/>
</dbReference>
<dbReference type="GO" id="GO:0016491">
    <property type="term" value="F:oxidoreductase activity"/>
    <property type="evidence" value="ECO:0007669"/>
    <property type="project" value="InterPro"/>
</dbReference>
<dbReference type="InterPro" id="IPR012368">
    <property type="entry name" value="OxRdtase_Mopterin-bd_su_IorB"/>
</dbReference>
<evidence type="ECO:0000313" key="3">
    <source>
        <dbReference type="EMBL" id="GGE13576.1"/>
    </source>
</evidence>
<dbReference type="PANTHER" id="PTHR47495">
    <property type="entry name" value="ALDEHYDE DEHYDROGENASE"/>
    <property type="match status" value="1"/>
</dbReference>
<gene>
    <name evidence="3" type="ORF">GCM10011529_19960</name>
</gene>
<accession>A0A916ZUA4</accession>
<keyword evidence="4" id="KW-1185">Reference proteome</keyword>
<protein>
    <submittedName>
        <fullName evidence="3">Aldehyde dehydrogenase</fullName>
    </submittedName>
</protein>
<feature type="domain" description="Aldehyde oxidase/xanthine dehydrogenase first molybdopterin binding" evidence="1">
    <location>
        <begin position="328"/>
        <end position="557"/>
    </location>
</feature>
<proteinExistence type="predicted"/>
<dbReference type="InterPro" id="IPR008274">
    <property type="entry name" value="AldOxase/xan_DH_MoCoBD1"/>
</dbReference>
<evidence type="ECO:0000259" key="2">
    <source>
        <dbReference type="Pfam" id="PF20256"/>
    </source>
</evidence>
<evidence type="ECO:0000313" key="4">
    <source>
        <dbReference type="Proteomes" id="UP000635071"/>
    </source>
</evidence>
<name>A0A916ZUA4_9SPHN</name>
<sequence>MAVTRRSLLIATGAGAAVAIGWAVWPRQRTGNWSAGDGEHLVNAWVKIGADGRVIVAVPQAEMGQGIWSGLAQIVADELGADWEAVGVEPAPLGPDYANRGMLNDQLASMPAAIRGIADWAGARLVEYFDLQITGGSTSVRAFETPLRHAGASARAMLVAAAARRWQVAPEDCDTAAGFVIHKANRLSFADVAGDVSADDAPDPPVLRSKPVLIGKPVLRLDIPSKTDGSARFGADVRLPGMMYAAIRQDPIGAVRTAVDAKALPRTARLVEGPGFIAVVADGWYAAKTALDTVNTSHRAAATPAGPWLEAGLKAALDSPGDPLRSDGDLSAASAADAITADYTLPFLAHACLEPMTATASLNGGKCEIWAPTQSASLAQWATARALGIPDADVTVYPTFLGGGFGRKAETDAVVQAALIARAAGRPVQLIWSREEDFGHDMWRPAAAARMRGASTPAGIVAWNAIIAVPDVAVSFLGRNLPAMASEPSSSAAAIDGAAELPYAIDNFRITHTLAACPVPLGFWRSVGHSFTGFITESFIDELAHAAGESIDPGAFRLAMLKDKPRHAAVLRAVLKAGGPLGQVSPGVGRGVAMVESFGSIVAQVAEVELVKGAPPRVTQVWAAIDCGRTINPDSVRAQVESGIIYGLTAALHGRVTFAGGVAQQANFDTHPLVSLADSPLIEVIIIASNEPPGGVGEPGTPPIAPAVANAIFAAGGGRRRNLPLVSA</sequence>
<dbReference type="Gene3D" id="3.30.365.10">
    <property type="entry name" value="Aldehyde oxidase/xanthine dehydrogenase, molybdopterin binding domain"/>
    <property type="match status" value="4"/>
</dbReference>
<dbReference type="Gene3D" id="3.90.1170.50">
    <property type="entry name" value="Aldehyde oxidase/xanthine dehydrogenase, a/b hammerhead"/>
    <property type="match status" value="1"/>
</dbReference>
<dbReference type="AlphaFoldDB" id="A0A916ZUA4"/>
<dbReference type="RefSeq" id="WP_188762806.1">
    <property type="nucleotide sequence ID" value="NZ_BMJM01000006.1"/>
</dbReference>
<dbReference type="EMBL" id="BMJM01000006">
    <property type="protein sequence ID" value="GGE13576.1"/>
    <property type="molecule type" value="Genomic_DNA"/>
</dbReference>
<dbReference type="Proteomes" id="UP000635071">
    <property type="component" value="Unassembled WGS sequence"/>
</dbReference>
<dbReference type="InterPro" id="IPR037165">
    <property type="entry name" value="AldOxase/xan_DH_Mopterin-bd_sf"/>
</dbReference>
<dbReference type="Pfam" id="PF20256">
    <property type="entry name" value="MoCoBD_2"/>
    <property type="match status" value="2"/>
</dbReference>
<dbReference type="Pfam" id="PF02738">
    <property type="entry name" value="MoCoBD_1"/>
    <property type="match status" value="1"/>
</dbReference>
<dbReference type="InterPro" id="IPR046867">
    <property type="entry name" value="AldOxase/xan_DH_MoCoBD2"/>
</dbReference>
<feature type="domain" description="Aldehyde oxidase/xanthine dehydrogenase second molybdopterin binding" evidence="2">
    <location>
        <begin position="36"/>
        <end position="89"/>
    </location>
</feature>
<dbReference type="SUPFAM" id="SSF56003">
    <property type="entry name" value="Molybdenum cofactor-binding domain"/>
    <property type="match status" value="2"/>
</dbReference>
<dbReference type="PIRSF" id="PIRSF036389">
    <property type="entry name" value="IOR_B"/>
    <property type="match status" value="1"/>
</dbReference>
<reference evidence="3" key="1">
    <citation type="journal article" date="2014" name="Int. J. Syst. Evol. Microbiol.">
        <title>Complete genome sequence of Corynebacterium casei LMG S-19264T (=DSM 44701T), isolated from a smear-ripened cheese.</title>
        <authorList>
            <consortium name="US DOE Joint Genome Institute (JGI-PGF)"/>
            <person name="Walter F."/>
            <person name="Albersmeier A."/>
            <person name="Kalinowski J."/>
            <person name="Ruckert C."/>
        </authorList>
    </citation>
    <scope>NUCLEOTIDE SEQUENCE</scope>
    <source>
        <strain evidence="3">CGMCC 1.15519</strain>
    </source>
</reference>
<evidence type="ECO:0000259" key="1">
    <source>
        <dbReference type="Pfam" id="PF02738"/>
    </source>
</evidence>